<feature type="domain" description="SLH" evidence="2">
    <location>
        <begin position="427"/>
        <end position="482"/>
    </location>
</feature>
<proteinExistence type="predicted"/>
<feature type="signal peptide" evidence="1">
    <location>
        <begin position="1"/>
        <end position="26"/>
    </location>
</feature>
<comment type="caution">
    <text evidence="3">The sequence shown here is derived from an EMBL/GenBank/DDBJ whole genome shotgun (WGS) entry which is preliminary data.</text>
</comment>
<evidence type="ECO:0000259" key="2">
    <source>
        <dbReference type="PROSITE" id="PS51272"/>
    </source>
</evidence>
<keyword evidence="4" id="KW-1185">Reference proteome</keyword>
<dbReference type="PROSITE" id="PS51272">
    <property type="entry name" value="SLH"/>
    <property type="match status" value="3"/>
</dbReference>
<accession>A0AA43RMA1</accession>
<protein>
    <submittedName>
        <fullName evidence="3">S-layer homology domain-containing protein</fullName>
    </submittedName>
</protein>
<organism evidence="3 4">
    <name type="scientific">Phoenicibacter congonensis</name>
    <dbReference type="NCBI Taxonomy" id="1944646"/>
    <lineage>
        <taxon>Bacteria</taxon>
        <taxon>Bacillati</taxon>
        <taxon>Actinomycetota</taxon>
        <taxon>Coriobacteriia</taxon>
        <taxon>Eggerthellales</taxon>
        <taxon>Eggerthellaceae</taxon>
        <taxon>Phoenicibacter</taxon>
    </lineage>
</organism>
<evidence type="ECO:0000313" key="4">
    <source>
        <dbReference type="Proteomes" id="UP001168575"/>
    </source>
</evidence>
<dbReference type="InterPro" id="IPR001119">
    <property type="entry name" value="SLH_dom"/>
</dbReference>
<dbReference type="EMBL" id="JAUMVS010000099">
    <property type="protein sequence ID" value="MDO4842132.1"/>
    <property type="molecule type" value="Genomic_DNA"/>
</dbReference>
<dbReference type="PANTHER" id="PTHR43308">
    <property type="entry name" value="OUTER MEMBRANE PROTEIN ALPHA-RELATED"/>
    <property type="match status" value="1"/>
</dbReference>
<sequence length="482" mass="53153">MKKTSKWMLLTFVLASVFAFSTGIFADDANVADAVVTVSAQSCNIVSVKDEDFFKIPTTFHIYGDAAEKMGYTDGIAPTEGVSVLDVLVAYHEWFYATEEGNAFAVAPQDYLVVNNGWVSTAFGVSSGSWAIAVNGEAPHTDVASSWGGFEGLTVDKAPVVNGDDIFFARYLSSDYKEKMVWFMEDDAPIASKSVAVGETFSVAVKGYPFTQYGSYGTEALYKDYLKPYTDSEAVLLDLSTGKYEFVRDVTADDFANSSSDGIFRGIRIDEPGQYILTTVSGDYGFNPSLYINVHNVYDYSSFSDLKENDWFKAPVTTVLDNGLMNGIGNQIFAPDMSLTREMFVTILYRAVGSPVPAYYYDFKDIDEKSYSYDAINWACEAGIVYGVADKELRFAPTENITREQMATIMDRFAYAYDIDLPQDKPATTFKDAAKVSIWAKDSVEYLTKAGILNGYPDGTFQPQGNATRAEAAKIITSFMDL</sequence>
<dbReference type="AlphaFoldDB" id="A0AA43RMA1"/>
<reference evidence="3" key="1">
    <citation type="submission" date="2023-07" db="EMBL/GenBank/DDBJ databases">
        <title>Between Cages and Wild: Unraveling the Impact of Captivity on Animal Microbiomes and Antimicrobial Resistance.</title>
        <authorList>
            <person name="Schmartz G.P."/>
            <person name="Rehner J."/>
            <person name="Schuff M.J."/>
            <person name="Becker S.L."/>
            <person name="Kravczyk M."/>
            <person name="Gurevich A."/>
            <person name="Francke R."/>
            <person name="Mueller R."/>
            <person name="Keller V."/>
            <person name="Keller A."/>
        </authorList>
    </citation>
    <scope>NUCLEOTIDE SEQUENCE</scope>
    <source>
        <strain evidence="3">S12M_St_49</strain>
    </source>
</reference>
<dbReference type="Pfam" id="PF00395">
    <property type="entry name" value="SLH"/>
    <property type="match status" value="3"/>
</dbReference>
<keyword evidence="1" id="KW-0732">Signal</keyword>
<evidence type="ECO:0000313" key="3">
    <source>
        <dbReference type="EMBL" id="MDO4842132.1"/>
    </source>
</evidence>
<feature type="domain" description="SLH" evidence="2">
    <location>
        <begin position="299"/>
        <end position="362"/>
    </location>
</feature>
<evidence type="ECO:0000256" key="1">
    <source>
        <dbReference type="SAM" id="SignalP"/>
    </source>
</evidence>
<name>A0AA43RMA1_9ACTN</name>
<feature type="chain" id="PRO_5041234300" evidence="1">
    <location>
        <begin position="27"/>
        <end position="482"/>
    </location>
</feature>
<dbReference type="Proteomes" id="UP001168575">
    <property type="component" value="Unassembled WGS sequence"/>
</dbReference>
<dbReference type="InterPro" id="IPR051465">
    <property type="entry name" value="Cell_Envelope_Struct_Comp"/>
</dbReference>
<feature type="domain" description="SLH" evidence="2">
    <location>
        <begin position="363"/>
        <end position="424"/>
    </location>
</feature>
<gene>
    <name evidence="3" type="ORF">Q3982_05590</name>
</gene>